<comment type="caution">
    <text evidence="2">The sequence shown here is derived from an EMBL/GenBank/DDBJ whole genome shotgun (WGS) entry which is preliminary data.</text>
</comment>
<evidence type="ECO:0000313" key="2">
    <source>
        <dbReference type="EMBL" id="OJA16881.1"/>
    </source>
</evidence>
<dbReference type="Proteomes" id="UP000183567">
    <property type="component" value="Unassembled WGS sequence"/>
</dbReference>
<evidence type="ECO:0000256" key="1">
    <source>
        <dbReference type="SAM" id="MobiDB-lite"/>
    </source>
</evidence>
<reference evidence="2 3" key="1">
    <citation type="submission" date="2016-03" db="EMBL/GenBank/DDBJ databases">
        <title>Comparative genomics of the ectomycorrhizal sister species Rhizopogon vinicolor and Rhizopogon vesiculosus (Basidiomycota: Boletales) reveals a divergence of the mating type B locus.</title>
        <authorList>
            <person name="Mujic A.B."/>
            <person name="Kuo A."/>
            <person name="Tritt A."/>
            <person name="Lipzen A."/>
            <person name="Chen C."/>
            <person name="Johnson J."/>
            <person name="Sharma A."/>
            <person name="Barry K."/>
            <person name="Grigoriev I.V."/>
            <person name="Spatafora J.W."/>
        </authorList>
    </citation>
    <scope>NUCLEOTIDE SEQUENCE [LARGE SCALE GENOMIC DNA]</scope>
    <source>
        <strain evidence="2 3">AM-OR11-056</strain>
    </source>
</reference>
<dbReference type="OrthoDB" id="515401at2759"/>
<dbReference type="EMBL" id="LVVM01002289">
    <property type="protein sequence ID" value="OJA16881.1"/>
    <property type="molecule type" value="Genomic_DNA"/>
</dbReference>
<keyword evidence="3" id="KW-1185">Reference proteome</keyword>
<feature type="region of interest" description="Disordered" evidence="1">
    <location>
        <begin position="1"/>
        <end position="36"/>
    </location>
</feature>
<dbReference type="STRING" id="180088.A0A1J8QU18"/>
<feature type="compositionally biased region" description="Polar residues" evidence="1">
    <location>
        <begin position="83"/>
        <end position="100"/>
    </location>
</feature>
<evidence type="ECO:0000313" key="3">
    <source>
        <dbReference type="Proteomes" id="UP000183567"/>
    </source>
</evidence>
<feature type="compositionally biased region" description="Basic and acidic residues" evidence="1">
    <location>
        <begin position="12"/>
        <end position="34"/>
    </location>
</feature>
<sequence>MASLAPATSNGDKLDKEKGRAIESLEAPDFKHNASTDLIQQRVVECEPPRMPVQGFTTTAPRKPDFRPSTEFREGCGCKRYSPHTNTTNGSSYNPSSTWHQVPARTATFSLPNPPMT</sequence>
<protein>
    <submittedName>
        <fullName evidence="2">Uncharacterized protein</fullName>
    </submittedName>
</protein>
<feature type="region of interest" description="Disordered" evidence="1">
    <location>
        <begin position="49"/>
        <end position="68"/>
    </location>
</feature>
<feature type="compositionally biased region" description="Polar residues" evidence="1">
    <location>
        <begin position="1"/>
        <end position="11"/>
    </location>
</feature>
<feature type="non-terminal residue" evidence="2">
    <location>
        <position position="117"/>
    </location>
</feature>
<proteinExistence type="predicted"/>
<organism evidence="2 3">
    <name type="scientific">Rhizopogon vesiculosus</name>
    <dbReference type="NCBI Taxonomy" id="180088"/>
    <lineage>
        <taxon>Eukaryota</taxon>
        <taxon>Fungi</taxon>
        <taxon>Dikarya</taxon>
        <taxon>Basidiomycota</taxon>
        <taxon>Agaricomycotina</taxon>
        <taxon>Agaricomycetes</taxon>
        <taxon>Agaricomycetidae</taxon>
        <taxon>Boletales</taxon>
        <taxon>Suillineae</taxon>
        <taxon>Rhizopogonaceae</taxon>
        <taxon>Rhizopogon</taxon>
    </lineage>
</organism>
<dbReference type="AlphaFoldDB" id="A0A1J8QU18"/>
<name>A0A1J8QU18_9AGAM</name>
<feature type="region of interest" description="Disordered" evidence="1">
    <location>
        <begin position="78"/>
        <end position="101"/>
    </location>
</feature>
<accession>A0A1J8QU18</accession>
<gene>
    <name evidence="2" type="ORF">AZE42_11730</name>
</gene>